<dbReference type="PANTHER" id="PTHR48100:SF54">
    <property type="entry name" value="PHOSPHATASE SPAC5H10.03-RELATED"/>
    <property type="match status" value="1"/>
</dbReference>
<dbReference type="InterPro" id="IPR013078">
    <property type="entry name" value="His_Pase_superF_clade-1"/>
</dbReference>
<keyword evidence="7" id="KW-1185">Reference proteome</keyword>
<dbReference type="SUPFAM" id="SSF53254">
    <property type="entry name" value="Phosphoglycerate mutase-like"/>
    <property type="match status" value="1"/>
</dbReference>
<dbReference type="SMART" id="SM00855">
    <property type="entry name" value="PGAM"/>
    <property type="match status" value="1"/>
</dbReference>
<keyword evidence="3" id="KW-0862">Zinc</keyword>
<dbReference type="GO" id="GO:0008270">
    <property type="term" value="F:zinc ion binding"/>
    <property type="evidence" value="ECO:0007669"/>
    <property type="project" value="UniProtKB-KW"/>
</dbReference>
<gene>
    <name evidence="6" type="ORF">FTOL_12227</name>
</gene>
<evidence type="ECO:0000256" key="2">
    <source>
        <dbReference type="ARBA" id="ARBA00022771"/>
    </source>
</evidence>
<reference evidence="6" key="1">
    <citation type="submission" date="2018-03" db="EMBL/GenBank/DDBJ databases">
        <authorList>
            <person name="Guldener U."/>
        </authorList>
    </citation>
    <scope>NUCLEOTIDE SEQUENCE</scope>
</reference>
<sequence length="415" mass="45912">MSPIIHCVRHGQGVHNLSHANHHLPDPELTPLGEEQARSLCARYPKLANVQLIVSSPLRRTLQTALLAFPSQLEGGLQVLALPEMQEASNLICDTGRDLPDIKADFEQLPVNFDVVETGWHIKEDKWAPVASSLLKRAQIARQWLSERPEAEIVVISHGCFLHFLTDDWINAVNSQATDWANAEVRSFTFTNDKDGRPALSEMKESRIGRGMEPVGLTEEQQLELRETTLPTWIEWGVIMGGGPPPTELRIAAGGRITQRIVSLTRREYRKTVPVTFNVQVLDSTSFEQVTGKKPPKSPVTAKTYADCVFPFFSMYEEPTTVPGEFSKIQSVAQIDGIPDQSLSNIPIIDVKTRKAIHNWICEHCGQKNNAAAQQCDGCFAQRSGPVVAGKVGILNPGGPNGPLKLVWEIGDEIR</sequence>
<comment type="caution">
    <text evidence="6">The sequence shown here is derived from an EMBL/GenBank/DDBJ whole genome shotgun (WGS) entry which is preliminary data.</text>
</comment>
<dbReference type="CDD" id="cd07067">
    <property type="entry name" value="HP_PGM_like"/>
    <property type="match status" value="1"/>
</dbReference>
<dbReference type="AlphaFoldDB" id="A0AAE8SP16"/>
<dbReference type="GO" id="GO:0016791">
    <property type="term" value="F:phosphatase activity"/>
    <property type="evidence" value="ECO:0007669"/>
    <property type="project" value="TreeGrafter"/>
</dbReference>
<dbReference type="Gene3D" id="3.40.50.1240">
    <property type="entry name" value="Phosphoglycerate mutase-like"/>
    <property type="match status" value="1"/>
</dbReference>
<dbReference type="EMBL" id="ONZP01000570">
    <property type="protein sequence ID" value="SPJ87758.1"/>
    <property type="molecule type" value="Genomic_DNA"/>
</dbReference>
<dbReference type="PANTHER" id="PTHR48100">
    <property type="entry name" value="BROAD-SPECIFICITY PHOSPHATASE YOR283W-RELATED"/>
    <property type="match status" value="1"/>
</dbReference>
<protein>
    <recommendedName>
        <fullName evidence="5">RanBP2-type domain-containing protein</fullName>
    </recommendedName>
</protein>
<evidence type="ECO:0000256" key="4">
    <source>
        <dbReference type="PROSITE-ProRule" id="PRU00322"/>
    </source>
</evidence>
<dbReference type="PROSITE" id="PS01358">
    <property type="entry name" value="ZF_RANBP2_1"/>
    <property type="match status" value="1"/>
</dbReference>
<dbReference type="Pfam" id="PF00300">
    <property type="entry name" value="His_Phos_1"/>
    <property type="match status" value="1"/>
</dbReference>
<dbReference type="Proteomes" id="UP001187734">
    <property type="component" value="Unassembled WGS sequence"/>
</dbReference>
<proteinExistence type="predicted"/>
<evidence type="ECO:0000259" key="5">
    <source>
        <dbReference type="PROSITE" id="PS50199"/>
    </source>
</evidence>
<organism evidence="6 7">
    <name type="scientific">Fusarium torulosum</name>
    <dbReference type="NCBI Taxonomy" id="33205"/>
    <lineage>
        <taxon>Eukaryota</taxon>
        <taxon>Fungi</taxon>
        <taxon>Dikarya</taxon>
        <taxon>Ascomycota</taxon>
        <taxon>Pezizomycotina</taxon>
        <taxon>Sordariomycetes</taxon>
        <taxon>Hypocreomycetidae</taxon>
        <taxon>Hypocreales</taxon>
        <taxon>Nectriaceae</taxon>
        <taxon>Fusarium</taxon>
    </lineage>
</organism>
<name>A0AAE8SP16_9HYPO</name>
<dbReference type="GO" id="GO:0005737">
    <property type="term" value="C:cytoplasm"/>
    <property type="evidence" value="ECO:0007669"/>
    <property type="project" value="TreeGrafter"/>
</dbReference>
<dbReference type="Gene3D" id="2.30.30.380">
    <property type="entry name" value="Zn-finger domain of Sec23/24"/>
    <property type="match status" value="1"/>
</dbReference>
<feature type="domain" description="RanBP2-type" evidence="5">
    <location>
        <begin position="354"/>
        <end position="385"/>
    </location>
</feature>
<evidence type="ECO:0000256" key="3">
    <source>
        <dbReference type="ARBA" id="ARBA00022833"/>
    </source>
</evidence>
<evidence type="ECO:0000256" key="1">
    <source>
        <dbReference type="ARBA" id="ARBA00022723"/>
    </source>
</evidence>
<dbReference type="PROSITE" id="PS50199">
    <property type="entry name" value="ZF_RANBP2_2"/>
    <property type="match status" value="1"/>
</dbReference>
<evidence type="ECO:0000313" key="7">
    <source>
        <dbReference type="Proteomes" id="UP001187734"/>
    </source>
</evidence>
<dbReference type="InterPro" id="IPR029033">
    <property type="entry name" value="His_PPase_superfam"/>
</dbReference>
<dbReference type="InterPro" id="IPR001876">
    <property type="entry name" value="Znf_RanBP2"/>
</dbReference>
<dbReference type="InterPro" id="IPR050275">
    <property type="entry name" value="PGM_Phosphatase"/>
</dbReference>
<accession>A0AAE8SP16</accession>
<evidence type="ECO:0000313" key="6">
    <source>
        <dbReference type="EMBL" id="SPJ87758.1"/>
    </source>
</evidence>
<keyword evidence="1" id="KW-0479">Metal-binding</keyword>
<keyword evidence="2 4" id="KW-0863">Zinc-finger</keyword>